<accession>A0A067TN28</accession>
<dbReference type="GO" id="GO:0016747">
    <property type="term" value="F:acyltransferase activity, transferring groups other than amino-acyl groups"/>
    <property type="evidence" value="ECO:0007669"/>
    <property type="project" value="InterPro"/>
</dbReference>
<gene>
    <name evidence="2" type="ORF">GALMADRAFT_133831</name>
</gene>
<evidence type="ECO:0000313" key="3">
    <source>
        <dbReference type="Proteomes" id="UP000027222"/>
    </source>
</evidence>
<protein>
    <recommendedName>
        <fullName evidence="1">N-acetyltransferase domain-containing protein</fullName>
    </recommendedName>
</protein>
<organism evidence="2 3">
    <name type="scientific">Galerina marginata (strain CBS 339.88)</name>
    <dbReference type="NCBI Taxonomy" id="685588"/>
    <lineage>
        <taxon>Eukaryota</taxon>
        <taxon>Fungi</taxon>
        <taxon>Dikarya</taxon>
        <taxon>Basidiomycota</taxon>
        <taxon>Agaricomycotina</taxon>
        <taxon>Agaricomycetes</taxon>
        <taxon>Agaricomycetidae</taxon>
        <taxon>Agaricales</taxon>
        <taxon>Agaricineae</taxon>
        <taxon>Strophariaceae</taxon>
        <taxon>Galerina</taxon>
    </lineage>
</organism>
<dbReference type="Proteomes" id="UP000027222">
    <property type="component" value="Unassembled WGS sequence"/>
</dbReference>
<evidence type="ECO:0000259" key="1">
    <source>
        <dbReference type="Pfam" id="PF13673"/>
    </source>
</evidence>
<dbReference type="InterPro" id="IPR052523">
    <property type="entry name" value="Trichothecene_AcTrans"/>
</dbReference>
<keyword evidence="3" id="KW-1185">Reference proteome</keyword>
<dbReference type="EMBL" id="KL142368">
    <property type="protein sequence ID" value="KDR84561.1"/>
    <property type="molecule type" value="Genomic_DNA"/>
</dbReference>
<dbReference type="SUPFAM" id="SSF55729">
    <property type="entry name" value="Acyl-CoA N-acyltransferases (Nat)"/>
    <property type="match status" value="1"/>
</dbReference>
<reference evidence="3" key="1">
    <citation type="journal article" date="2014" name="Proc. Natl. Acad. Sci. U.S.A.">
        <title>Extensive sampling of basidiomycete genomes demonstrates inadequacy of the white-rot/brown-rot paradigm for wood decay fungi.</title>
        <authorList>
            <person name="Riley R."/>
            <person name="Salamov A.A."/>
            <person name="Brown D.W."/>
            <person name="Nagy L.G."/>
            <person name="Floudas D."/>
            <person name="Held B.W."/>
            <person name="Levasseur A."/>
            <person name="Lombard V."/>
            <person name="Morin E."/>
            <person name="Otillar R."/>
            <person name="Lindquist E.A."/>
            <person name="Sun H."/>
            <person name="LaButti K.M."/>
            <person name="Schmutz J."/>
            <person name="Jabbour D."/>
            <person name="Luo H."/>
            <person name="Baker S.E."/>
            <person name="Pisabarro A.G."/>
            <person name="Walton J.D."/>
            <person name="Blanchette R.A."/>
            <person name="Henrissat B."/>
            <person name="Martin F."/>
            <person name="Cullen D."/>
            <person name="Hibbett D.S."/>
            <person name="Grigoriev I.V."/>
        </authorList>
    </citation>
    <scope>NUCLEOTIDE SEQUENCE [LARGE SCALE GENOMIC DNA]</scope>
    <source>
        <strain evidence="3">CBS 339.88</strain>
    </source>
</reference>
<dbReference type="InterPro" id="IPR016181">
    <property type="entry name" value="Acyl_CoA_acyltransferase"/>
</dbReference>
<dbReference type="InterPro" id="IPR000182">
    <property type="entry name" value="GNAT_dom"/>
</dbReference>
<dbReference type="STRING" id="685588.A0A067TN28"/>
<dbReference type="OrthoDB" id="61113at2759"/>
<dbReference type="AlphaFoldDB" id="A0A067TN28"/>
<proteinExistence type="predicted"/>
<sequence length="225" mass="24901">MAPPKITVLDSLTNSQLDKLIKISMEAFTGDPLSDAMTAGIPKLKEDLYRLTFRATALEGRIFVCQDNRDIVSVAACFEPGFKFLGSEAQRSLGLYKLLESLPEETRQWWNKIVSDDSSPYSAQSYVDFSQFSGGEKQEKVPECWTVVVMATSVSEQGKGYGTSIMKEICKKAAANAKSIRLNASPEINVSFYGSLGFRVVKRTEDESPSGVKLVNTIMVWEAQE</sequence>
<dbReference type="Pfam" id="PF13673">
    <property type="entry name" value="Acetyltransf_10"/>
    <property type="match status" value="1"/>
</dbReference>
<feature type="domain" description="N-acetyltransferase" evidence="1">
    <location>
        <begin position="150"/>
        <end position="204"/>
    </location>
</feature>
<dbReference type="Gene3D" id="3.40.630.30">
    <property type="match status" value="1"/>
</dbReference>
<name>A0A067TN28_GALM3</name>
<dbReference type="HOGENOM" id="CLU_086106_0_0_1"/>
<dbReference type="PANTHER" id="PTHR42791">
    <property type="entry name" value="GNAT FAMILY ACETYLTRANSFERASE"/>
    <property type="match status" value="1"/>
</dbReference>
<dbReference type="PANTHER" id="PTHR42791:SF1">
    <property type="entry name" value="N-ACETYLTRANSFERASE DOMAIN-CONTAINING PROTEIN"/>
    <property type="match status" value="1"/>
</dbReference>
<evidence type="ECO:0000313" key="2">
    <source>
        <dbReference type="EMBL" id="KDR84561.1"/>
    </source>
</evidence>